<evidence type="ECO:0000313" key="4">
    <source>
        <dbReference type="RefSeq" id="XP_006871284.1"/>
    </source>
</evidence>
<proteinExistence type="predicted"/>
<feature type="region of interest" description="Disordered" evidence="2">
    <location>
        <begin position="680"/>
        <end position="722"/>
    </location>
</feature>
<feature type="region of interest" description="Disordered" evidence="2">
    <location>
        <begin position="735"/>
        <end position="775"/>
    </location>
</feature>
<feature type="coiled-coil region" evidence="1">
    <location>
        <begin position="513"/>
        <end position="552"/>
    </location>
</feature>
<feature type="region of interest" description="Disordered" evidence="2">
    <location>
        <begin position="977"/>
        <end position="996"/>
    </location>
</feature>
<feature type="compositionally biased region" description="Polar residues" evidence="2">
    <location>
        <begin position="1012"/>
        <end position="1021"/>
    </location>
</feature>
<protein>
    <submittedName>
        <fullName evidence="4">Centrosomal protein KIAA1731 homolog</fullName>
    </submittedName>
</protein>
<feature type="region of interest" description="Disordered" evidence="2">
    <location>
        <begin position="455"/>
        <end position="482"/>
    </location>
</feature>
<dbReference type="GO" id="GO:0005829">
    <property type="term" value="C:cytosol"/>
    <property type="evidence" value="ECO:0007669"/>
    <property type="project" value="TreeGrafter"/>
</dbReference>
<feature type="coiled-coil region" evidence="1">
    <location>
        <begin position="1320"/>
        <end position="1354"/>
    </location>
</feature>
<dbReference type="GO" id="GO:0005813">
    <property type="term" value="C:centrosome"/>
    <property type="evidence" value="ECO:0007669"/>
    <property type="project" value="TreeGrafter"/>
</dbReference>
<dbReference type="OrthoDB" id="6359887at2759"/>
<dbReference type="CTD" id="85459"/>
<feature type="compositionally biased region" description="Polar residues" evidence="2">
    <location>
        <begin position="2148"/>
        <end position="2160"/>
    </location>
</feature>
<organism evidence="3 4">
    <name type="scientific">Chrysochloris asiatica</name>
    <name type="common">Cape golden mole</name>
    <dbReference type="NCBI Taxonomy" id="185453"/>
    <lineage>
        <taxon>Eukaryota</taxon>
        <taxon>Metazoa</taxon>
        <taxon>Chordata</taxon>
        <taxon>Craniata</taxon>
        <taxon>Vertebrata</taxon>
        <taxon>Euteleostomi</taxon>
        <taxon>Mammalia</taxon>
        <taxon>Eutheria</taxon>
        <taxon>Afrotheria</taxon>
        <taxon>Chrysochloridae</taxon>
        <taxon>Chrysochlorinae</taxon>
        <taxon>Chrysochloris</taxon>
    </lineage>
</organism>
<feature type="coiled-coil region" evidence="1">
    <location>
        <begin position="1490"/>
        <end position="1517"/>
    </location>
</feature>
<dbReference type="PANTHER" id="PTHR21553:SF25">
    <property type="entry name" value="CENTROSOMAL PROTEIN OF 295 KDA"/>
    <property type="match status" value="1"/>
</dbReference>
<feature type="region of interest" description="Disordered" evidence="2">
    <location>
        <begin position="413"/>
        <end position="436"/>
    </location>
</feature>
<keyword evidence="1" id="KW-0175">Coiled coil</keyword>
<feature type="region of interest" description="Disordered" evidence="2">
    <location>
        <begin position="2148"/>
        <end position="2171"/>
    </location>
</feature>
<feature type="region of interest" description="Disordered" evidence="2">
    <location>
        <begin position="1098"/>
        <end position="1118"/>
    </location>
</feature>
<accession>A0A9B0U0M9</accession>
<evidence type="ECO:0000256" key="1">
    <source>
        <dbReference type="SAM" id="Coils"/>
    </source>
</evidence>
<feature type="compositionally biased region" description="Basic and acidic residues" evidence="2">
    <location>
        <begin position="2161"/>
        <end position="2171"/>
    </location>
</feature>
<dbReference type="RefSeq" id="XP_006871284.1">
    <property type="nucleotide sequence ID" value="XM_006871222.1"/>
</dbReference>
<feature type="coiled-coil region" evidence="1">
    <location>
        <begin position="838"/>
        <end position="880"/>
    </location>
</feature>
<name>A0A9B0U0M9_CHRAS</name>
<keyword evidence="3" id="KW-1185">Reference proteome</keyword>
<evidence type="ECO:0000313" key="3">
    <source>
        <dbReference type="Proteomes" id="UP000504623"/>
    </source>
</evidence>
<gene>
    <name evidence="4" type="primary">KIAA1731</name>
</gene>
<feature type="coiled-coil region" evidence="1">
    <location>
        <begin position="212"/>
        <end position="270"/>
    </location>
</feature>
<dbReference type="GeneID" id="102824144"/>
<feature type="compositionally biased region" description="Polar residues" evidence="2">
    <location>
        <begin position="687"/>
        <end position="715"/>
    </location>
</feature>
<evidence type="ECO:0000256" key="2">
    <source>
        <dbReference type="SAM" id="MobiDB-lite"/>
    </source>
</evidence>
<dbReference type="PANTHER" id="PTHR21553">
    <property type="entry name" value="ALMS1-RELATED"/>
    <property type="match status" value="1"/>
</dbReference>
<dbReference type="GO" id="GO:0046599">
    <property type="term" value="P:regulation of centriole replication"/>
    <property type="evidence" value="ECO:0007669"/>
    <property type="project" value="TreeGrafter"/>
</dbReference>
<reference evidence="4" key="1">
    <citation type="submission" date="2025-08" db="UniProtKB">
        <authorList>
            <consortium name="RefSeq"/>
        </authorList>
    </citation>
    <scope>IDENTIFICATION</scope>
    <source>
        <tissue evidence="4">Spleen</tissue>
    </source>
</reference>
<feature type="compositionally biased region" description="Polar residues" evidence="2">
    <location>
        <begin position="746"/>
        <end position="775"/>
    </location>
</feature>
<feature type="compositionally biased region" description="Polar residues" evidence="2">
    <location>
        <begin position="983"/>
        <end position="995"/>
    </location>
</feature>
<feature type="region of interest" description="Disordered" evidence="2">
    <location>
        <begin position="634"/>
        <end position="653"/>
    </location>
</feature>
<feature type="region of interest" description="Disordered" evidence="2">
    <location>
        <begin position="1012"/>
        <end position="1035"/>
    </location>
</feature>
<dbReference type="Proteomes" id="UP000504623">
    <property type="component" value="Unplaced"/>
</dbReference>
<dbReference type="GO" id="GO:0005814">
    <property type="term" value="C:centriole"/>
    <property type="evidence" value="ECO:0007669"/>
    <property type="project" value="TreeGrafter"/>
</dbReference>
<sequence length="2466" mass="281090">MKRKVVKASRLRLSPNEEAVILKEDYERRRKLRLLQVREQERDIALQIREDIKQRRNQQFTRLAEELRAEWEETQTQKIKNLEKLYLASLRNMGEGHRQAKENEPNLDGLAQRAAERKKRAEMRHKEALKIQKNQKEILMKQKNRHIKARKEALLVEKERSAKITSLPPPPPALFENIDVKRTPAVKTNSSTYHHLYSLVNREMDTKQPDPHLAAEEEAKRLEALQKQVAQERLEQFEKAHVRGFHAMKKIHLAQNQEKLMKELKQLQQEDLARRRQNVARMPPRLVELPYKRSETKEDWQRELEFAFEDMYNADRKVKGNLILHLEPEPLPTLNDQTQDEQLDLSMKQENLNETDTLQVTEVEKICPSEIDVPLAMKTQQAPSKIIFKKLLNKIRSQKSLWTIKSVSEDESEMPATISETESKVPTVESGTIVSEEQTLSTGLEQVVESDALTIESGPLSTEDKPLSCSTDSENQREVHEAQPITSVVQSSVLLHPQEEAARIRISARQKQIMEIEEQKQRQLDLLEQIEQQKLRLETDCFKAQLEEANRKKTQQIGVGSAPASSTVVSDEDSHRQMIRNYQHQLLEQNRLHRQSIEAARKQLHDYQTMLKERYLSVSAASVVSDSIVSEPPQKYERSTVMSEHWDQDQRRNMSPENYQPIQVSKLEQSRFQVPRETLFSPRQIETMGTSSTSNVLAKQSVESQGHQQLFSQAGAQKRDHRLIPEDSHRLSRALSQDRSLVFQDPTETSQTSRTTPFQTLDSQQMLSENSQSISSKLTDPSSFLPLVAEHSFSSLPAKSESGIIQEALSTKSRSTYSLSHSVISQIQDRPLPSLEHITAQQSNLKALQEQLDLQKEVLRAKQESQQQQLLHKQKELEEQIGLSLFIPLVAPRSFASLPSTKAESVRIQESSLPKSDTAVCSGHPVVPQIQDRLLNFSQTNLSQQNNFKFHHEQLNVRKDRMQARREAQEVLRVHKQSELDGSVSSEQAESSTLPFQIDQHKLTSLSAEAKSGTFQPQYSSKSDKGVLSSQSEIPASQDRSSSFLQQFLPLHDSLKLLQEQLSTQRDALQARHETQAELLLHRQKGLDVRKSRQLSSSFSMATAHDSVASHSSAKTEPRRIQNLHLSEESLIPSNHLVIPTFQDKSLPSFPQHSLPQQENLEPLQEQLHMQRVVKGANQETWEFEHKHSELDKRFSSEQVDESERSQEFMSLKSESTCPLSHSVIPSFQERPLRLSQQVIPLKDNLEACQGWLHTKKDALHFSQNAQQSRTPEQTGQLEQLLYTSLPSAVSGTVQERSSVEGDSEIPSSHFQIPQLQGRLLSLSQRIQPQQDNLKALQEQLATQRESIVQSSQEAQKELHLYEQSGLKERIAPDQVGTSSFLPLVSQHSFTSASPTELERIQEPCPTKSDNAVTSSHSEMPRFPDRFLDLLKPVLPQQDNLSTLQEHLHAQTDVLPCSKKTQKELVFPRQNNFEENIFCEQFIELPRSDLTSLQEQLDAQRRNIRSAQKVQEELLSQRLSKLEKRVSSEQVSSSSFLSLVVLPVVDSKNNQEPFPTQNNNTVPSSNPAVPGAHNRNLNLSLTNLPQQESLIALQEQLDLQREVACCSENTQEELLVNTQSNLNKNESSQHTVFSLSVPKEAAHSFIPLPFAEATPKRICEWYSSNNGQKAPSSNFMVPKLQDISSFSQPILAQQENLGFQQQLDLQREALHCSQKAQEEWTVQRQAALQQQIQKHEETLKDFFKDSQVQDCDGCIFKWKYYHFNIGGKTNFSQDRDPMRVSISREQSLLSSSLDHDSVGHRQPSAQENVYGDDYDEAVKVKESAILCHAVEEQEPTYLDATVKPDYTAETQEISHEPLSSVTISTGSLLSYENTDLSLTDPESFTEQVDHRHQESTTGKEEEINLLSSVVPPIQKTIYERQKSSDVHKSPLPAVAELTSGQTHVQQIIDKYINEANLIPEKMDFKELEYTFPNLHRQLFKPLEPHPDFDLLSLSSGISQDSRDFYMGSESSSESQHATASSKSTVSFTALRRSLHSCLNSPSLKQQPDPNLACVAAQNSLTENITKSSERPFQQLLPEFFSQEESQHADLPSIFSIEARDSSQSMENQNYPSEEVLQIKERGVYFPDSLENLLRPSDEVTVFKQSKMQHSTPCGSTSSECSMKDQPEVGNERRRDTMLENQGLIEDDKNEADGVLDINPHEEETDSQLYIRTVEMGTSVHTPHSVTLQNEKYLENSTQTETPEILRNLSQPAQSFSVQSSIPTLETESGHGIMEEPELTLVSTSDNSITETDFENLTLEENSENEAKSGCQVSEFLLLPEAASQLVSEHYGKNLVKQPTGVFFFPKQTPSAMPESLQEAFLRRKKLFIERSTQRQKEIRKKTWVTENLQVGKHSTGISHLKGVSKDRVSLPEDRRTEQALMYQRALRSCNQLSEVKEQREKKARQAVYAQNRARAREFHKKTLEKL</sequence>